<keyword evidence="6" id="KW-0966">Cell projection</keyword>
<keyword evidence="6" id="KW-0969">Cilium</keyword>
<comment type="caution">
    <text evidence="6">The sequence shown here is derived from an EMBL/GenBank/DDBJ whole genome shotgun (WGS) entry which is preliminary data.</text>
</comment>
<evidence type="ECO:0000256" key="1">
    <source>
        <dbReference type="ARBA" id="ARBA00004236"/>
    </source>
</evidence>
<dbReference type="InterPro" id="IPR022781">
    <property type="entry name" value="Flagellar_biosynth_FliO"/>
</dbReference>
<name>A0A2A4I6H8_9SPHN</name>
<dbReference type="AlphaFoldDB" id="A0A2A4I6H8"/>
<dbReference type="EMBL" id="NWVC01000005">
    <property type="protein sequence ID" value="PCG14099.1"/>
    <property type="molecule type" value="Genomic_DNA"/>
</dbReference>
<dbReference type="GO" id="GO:0044781">
    <property type="term" value="P:bacterial-type flagellum organization"/>
    <property type="evidence" value="ECO:0007669"/>
    <property type="project" value="InterPro"/>
</dbReference>
<dbReference type="Pfam" id="PF04347">
    <property type="entry name" value="FliO"/>
    <property type="match status" value="1"/>
</dbReference>
<keyword evidence="2" id="KW-1003">Cell membrane</keyword>
<keyword evidence="3" id="KW-0812">Transmembrane</keyword>
<evidence type="ECO:0000313" key="6">
    <source>
        <dbReference type="EMBL" id="PCG14099.1"/>
    </source>
</evidence>
<reference evidence="6 7" key="1">
    <citation type="submission" date="2017-09" db="EMBL/GenBank/DDBJ databases">
        <title>Sphingomonas adhaesiva DSM 7418, whole genome shotgun sequence.</title>
        <authorList>
            <person name="Feng G."/>
            <person name="Zhu H."/>
        </authorList>
    </citation>
    <scope>NUCLEOTIDE SEQUENCE [LARGE SCALE GENOMIC DNA]</scope>
    <source>
        <strain evidence="6 7">DSM 7418</strain>
    </source>
</reference>
<evidence type="ECO:0000256" key="4">
    <source>
        <dbReference type="ARBA" id="ARBA00022989"/>
    </source>
</evidence>
<evidence type="ECO:0000256" key="3">
    <source>
        <dbReference type="ARBA" id="ARBA00022692"/>
    </source>
</evidence>
<organism evidence="6 7">
    <name type="scientific">Sphingomonas adhaesiva</name>
    <dbReference type="NCBI Taxonomy" id="28212"/>
    <lineage>
        <taxon>Bacteria</taxon>
        <taxon>Pseudomonadati</taxon>
        <taxon>Pseudomonadota</taxon>
        <taxon>Alphaproteobacteria</taxon>
        <taxon>Sphingomonadales</taxon>
        <taxon>Sphingomonadaceae</taxon>
        <taxon>Sphingomonas</taxon>
    </lineage>
</organism>
<comment type="subcellular location">
    <subcellularLocation>
        <location evidence="1">Cell membrane</location>
    </subcellularLocation>
</comment>
<keyword evidence="7" id="KW-1185">Reference proteome</keyword>
<evidence type="ECO:0000256" key="2">
    <source>
        <dbReference type="ARBA" id="ARBA00022475"/>
    </source>
</evidence>
<accession>A0A2A4I6H8</accession>
<evidence type="ECO:0000256" key="5">
    <source>
        <dbReference type="ARBA" id="ARBA00023136"/>
    </source>
</evidence>
<keyword evidence="6" id="KW-0282">Flagellum</keyword>
<evidence type="ECO:0000313" key="7">
    <source>
        <dbReference type="Proteomes" id="UP000218323"/>
    </source>
</evidence>
<sequence length="101" mass="11029">MVIALAIVLGLAYVCLRFLRQWQDRGLGRRDGEPDRQLRFVRALAVGQRERLMLVEAEGELMLIGVSPGSVTLLRNWGDGTPPVPAAPAFHLPPDGREAGA</sequence>
<dbReference type="GO" id="GO:0016020">
    <property type="term" value="C:membrane"/>
    <property type="evidence" value="ECO:0007669"/>
    <property type="project" value="InterPro"/>
</dbReference>
<protein>
    <submittedName>
        <fullName evidence="6">Flagellar biosynthetic protein FliO</fullName>
    </submittedName>
</protein>
<keyword evidence="4" id="KW-1133">Transmembrane helix</keyword>
<keyword evidence="5" id="KW-0472">Membrane</keyword>
<dbReference type="Proteomes" id="UP000218323">
    <property type="component" value="Unassembled WGS sequence"/>
</dbReference>
<proteinExistence type="predicted"/>
<gene>
    <name evidence="6" type="ORF">COA07_12055</name>
</gene>